<proteinExistence type="predicted"/>
<dbReference type="EMBL" id="BK016059">
    <property type="protein sequence ID" value="DAF91691.1"/>
    <property type="molecule type" value="Genomic_DNA"/>
</dbReference>
<evidence type="ECO:0000313" key="1">
    <source>
        <dbReference type="EMBL" id="DAF91691.1"/>
    </source>
</evidence>
<protein>
    <submittedName>
        <fullName evidence="1">Uncharacterized protein</fullName>
    </submittedName>
</protein>
<reference evidence="1" key="1">
    <citation type="journal article" date="2021" name="Proc. Natl. Acad. Sci. U.S.A.">
        <title>A Catalog of Tens of Thousands of Viruses from Human Metagenomes Reveals Hidden Associations with Chronic Diseases.</title>
        <authorList>
            <person name="Tisza M.J."/>
            <person name="Buck C.B."/>
        </authorList>
    </citation>
    <scope>NUCLEOTIDE SEQUENCE</scope>
    <source>
        <strain evidence="1">Ct8Cp41</strain>
    </source>
</reference>
<accession>A0A8S5UB91</accession>
<sequence>MRCQNMEPEQIITALLAVLGSSVAIEIIPIKINPWTWLARRIGKAILGDVTEQLVDISNKLDAHIGEDARDKAKRLRVRILRFADELLQGERHSQEHFNEILEDITEYNRYCSTHPDFPNDKAAISIGHIENVYRARLENNDFL</sequence>
<name>A0A8S5UB91_9CAUD</name>
<organism evidence="1">
    <name type="scientific">Siphoviridae sp. ct8Cp41</name>
    <dbReference type="NCBI Taxonomy" id="2825358"/>
    <lineage>
        <taxon>Viruses</taxon>
        <taxon>Duplodnaviria</taxon>
        <taxon>Heunggongvirae</taxon>
        <taxon>Uroviricota</taxon>
        <taxon>Caudoviricetes</taxon>
    </lineage>
</organism>